<dbReference type="Pfam" id="PF03732">
    <property type="entry name" value="Retrotrans_gag"/>
    <property type="match status" value="1"/>
</dbReference>
<feature type="compositionally biased region" description="Basic and acidic residues" evidence="1">
    <location>
        <begin position="145"/>
        <end position="168"/>
    </location>
</feature>
<dbReference type="SUPFAM" id="SSF50630">
    <property type="entry name" value="Acid proteases"/>
    <property type="match status" value="1"/>
</dbReference>
<dbReference type="InterPro" id="IPR001584">
    <property type="entry name" value="Integrase_cat-core"/>
</dbReference>
<reference evidence="3 4" key="1">
    <citation type="submission" date="2018-04" db="EMBL/GenBank/DDBJ databases">
        <authorList>
            <person name="Vogel A."/>
        </authorList>
    </citation>
    <scope>NUCLEOTIDE SEQUENCE [LARGE SCALE GENOMIC DNA]</scope>
</reference>
<organism evidence="3 4">
    <name type="scientific">Cuscuta campestris</name>
    <dbReference type="NCBI Taxonomy" id="132261"/>
    <lineage>
        <taxon>Eukaryota</taxon>
        <taxon>Viridiplantae</taxon>
        <taxon>Streptophyta</taxon>
        <taxon>Embryophyta</taxon>
        <taxon>Tracheophyta</taxon>
        <taxon>Spermatophyta</taxon>
        <taxon>Magnoliopsida</taxon>
        <taxon>eudicotyledons</taxon>
        <taxon>Gunneridae</taxon>
        <taxon>Pentapetalae</taxon>
        <taxon>asterids</taxon>
        <taxon>lamiids</taxon>
        <taxon>Solanales</taxon>
        <taxon>Convolvulaceae</taxon>
        <taxon>Cuscuteae</taxon>
        <taxon>Cuscuta</taxon>
        <taxon>Cuscuta subgen. Grammica</taxon>
        <taxon>Cuscuta sect. Cleistogrammica</taxon>
    </lineage>
</organism>
<feature type="region of interest" description="Disordered" evidence="1">
    <location>
        <begin position="481"/>
        <end position="506"/>
    </location>
</feature>
<dbReference type="SUPFAM" id="SSF53098">
    <property type="entry name" value="Ribonuclease H-like"/>
    <property type="match status" value="2"/>
</dbReference>
<dbReference type="PROSITE" id="PS50994">
    <property type="entry name" value="INTEGRASE"/>
    <property type="match status" value="1"/>
</dbReference>
<dbReference type="InterPro" id="IPR002156">
    <property type="entry name" value="RNaseH_domain"/>
</dbReference>
<feature type="compositionally biased region" description="Basic and acidic residues" evidence="1">
    <location>
        <begin position="125"/>
        <end position="135"/>
    </location>
</feature>
<feature type="region of interest" description="Disordered" evidence="1">
    <location>
        <begin position="390"/>
        <end position="428"/>
    </location>
</feature>
<evidence type="ECO:0000256" key="1">
    <source>
        <dbReference type="SAM" id="MobiDB-lite"/>
    </source>
</evidence>
<evidence type="ECO:0000313" key="4">
    <source>
        <dbReference type="Proteomes" id="UP000595140"/>
    </source>
</evidence>
<feature type="domain" description="Integrase catalytic" evidence="2">
    <location>
        <begin position="1134"/>
        <end position="1293"/>
    </location>
</feature>
<dbReference type="Pfam" id="PF17921">
    <property type="entry name" value="Integrase_H2C2"/>
    <property type="match status" value="1"/>
</dbReference>
<accession>A0A484LJG0</accession>
<dbReference type="InterPro" id="IPR036397">
    <property type="entry name" value="RNaseH_sf"/>
</dbReference>
<dbReference type="Pfam" id="PF00665">
    <property type="entry name" value="rve"/>
    <property type="match status" value="1"/>
</dbReference>
<dbReference type="Gene3D" id="2.40.70.10">
    <property type="entry name" value="Acid Proteases"/>
    <property type="match status" value="1"/>
</dbReference>
<protein>
    <recommendedName>
        <fullName evidence="2">Integrase catalytic domain-containing protein</fullName>
    </recommendedName>
</protein>
<feature type="compositionally biased region" description="Basic residues" evidence="1">
    <location>
        <begin position="83"/>
        <end position="97"/>
    </location>
</feature>
<dbReference type="InterPro" id="IPR005162">
    <property type="entry name" value="Retrotrans_gag_dom"/>
</dbReference>
<dbReference type="Gene3D" id="1.10.340.70">
    <property type="match status" value="1"/>
</dbReference>
<dbReference type="Proteomes" id="UP000595140">
    <property type="component" value="Unassembled WGS sequence"/>
</dbReference>
<name>A0A484LJG0_9ASTE</name>
<sequence length="1349" mass="151649">MVQTRSNANVGTGVPQQGENSATGGRNPPITMGEAEALIQRVGITAEQFKEVLAALTPNREIVVEDVVGGPTGGKAGPAGSQGKKKKVRQSQKKKATKPNGKAVMVDALSRLDEEDESSSFERMSAFDRLGDPKSKKLRTSAFERLQDTRSARKGDLRDTLKEKRRESTTTSKTGPEERQTVVGDKGAAELWRMYEQLEKRLDAQNPYRQAVFSEVTPFSRRIMSCPLPDNFKTPQIKAYNGTTDPQDHLARFGANVVMYAYPEEIKCRCFLATLEGQACEWFHKLPKGSIDKWSDLAHKFLEHFASSRRQKLPFSHLLNVKIRKGEQLREFINRWEKEARDVQGADDQALIAMLQAALPQGDVRKELRRNPLSTYQEMLARAKYLALEEEDDEPPVRKEKKSGPPVAEGKKRKDYGKGPNPTGYHVSRHPVHAVQSLPSPPHSRESYGVQDAPKYCEYHCNSTHNTSECVTLKKEMDQLIARGPPPRSERPSSSNRTWRRPPAPTAAIIEGEGQEDGRRHLGRECDDLDEEERQGRRHLGCRFIMGGNTGGDSVSSRKKWKNMVYLAEVQRPSLPKRKKKEPLIFTDEDYPPVLSPHRDALVIKVEINNVVVHRTLVDTGSSVNVMYSNTFKELGLSRSDLKPIHTPLLGFTGDTIEAEGTITVKAGVGDGTHRLWVDMEFMVVQLDCAHHLILGQPGLEDLECVISPVHLCLKFNTPTGVGIAKGNQSLSRSCYVRATKSQARVDENVSTICAAIQKEEGRPRAEPAEEVEEVSLDLDEPERKVKPEPGEILFLYLGISPRAVSSVLEEEGVQRPVYYVARVLRGAEQRYTNMEKTIFAVIEFKPRPVIKEQALADFVVECTAREVESSGGEPEGSWWTVYTDGSSATDASGGGVVAISPEGFKAYYSVRFRFKVSNNEAEYEALLCGLRLAASLKAERIQVRCDSKLIVGHVTGEFEAKDERMKKYRDIALELLKAFGAYRIEQEEELLEPSISLGRVLVITHKEPADWIDEITMYLLDGSLPTDPITAKVVKRRAPSYTLECGRLYKRSYNGTLLRCLRAGRAQKLMEEIHEGICSAHQGAFTMSRKVTLQGYFWPTIIRDCAEYVRKCKVCQAFQRVPGRPATNYTPISTAIPFARWGIDLVGILPRGTGNNTYLVVAIDYFTKWVGAAPVPTITVEQMTKFVSKQILCRFGVPQQIITDNGTQFEARGFNEFLQSWGIKHSYVAVGYPQTNGQVENTNRTIVDGLKKKIVECKSIWVEELPYILWTYRTTPRKATGETPFSLTYGFEARAPTETSLLSYRVETFDARENEENLGAELHLTDERRERAYIRAENYRRQVKSYHD</sequence>
<dbReference type="Pfam" id="PF13456">
    <property type="entry name" value="RVT_3"/>
    <property type="match status" value="1"/>
</dbReference>
<dbReference type="PANTHER" id="PTHR48475:SF2">
    <property type="entry name" value="RIBONUCLEASE H"/>
    <property type="match status" value="1"/>
</dbReference>
<dbReference type="InterPro" id="IPR021109">
    <property type="entry name" value="Peptidase_aspartic_dom_sf"/>
</dbReference>
<gene>
    <name evidence="3" type="ORF">CCAM_LOCUS17972</name>
</gene>
<feature type="region of interest" description="Disordered" evidence="1">
    <location>
        <begin position="761"/>
        <end position="783"/>
    </location>
</feature>
<feature type="region of interest" description="Disordered" evidence="1">
    <location>
        <begin position="1"/>
        <end position="34"/>
    </location>
</feature>
<feature type="compositionally biased region" description="Polar residues" evidence="1">
    <location>
        <begin position="1"/>
        <end position="24"/>
    </location>
</feature>
<feature type="compositionally biased region" description="Acidic residues" evidence="1">
    <location>
        <begin position="769"/>
        <end position="781"/>
    </location>
</feature>
<proteinExistence type="predicted"/>
<evidence type="ECO:0000313" key="3">
    <source>
        <dbReference type="EMBL" id="VFQ76196.1"/>
    </source>
</evidence>
<feature type="region of interest" description="Disordered" evidence="1">
    <location>
        <begin position="67"/>
        <end position="181"/>
    </location>
</feature>
<dbReference type="GO" id="GO:0015074">
    <property type="term" value="P:DNA integration"/>
    <property type="evidence" value="ECO:0007669"/>
    <property type="project" value="InterPro"/>
</dbReference>
<dbReference type="CDD" id="cd09279">
    <property type="entry name" value="RNase_HI_like"/>
    <property type="match status" value="1"/>
</dbReference>
<dbReference type="GO" id="GO:0003676">
    <property type="term" value="F:nucleic acid binding"/>
    <property type="evidence" value="ECO:0007669"/>
    <property type="project" value="InterPro"/>
</dbReference>
<dbReference type="GO" id="GO:0004523">
    <property type="term" value="F:RNA-DNA hybrid ribonuclease activity"/>
    <property type="evidence" value="ECO:0007669"/>
    <property type="project" value="InterPro"/>
</dbReference>
<keyword evidence="4" id="KW-1185">Reference proteome</keyword>
<dbReference type="EMBL" id="OOIL02001510">
    <property type="protein sequence ID" value="VFQ76196.1"/>
    <property type="molecule type" value="Genomic_DNA"/>
</dbReference>
<dbReference type="Gene3D" id="3.30.420.10">
    <property type="entry name" value="Ribonuclease H-like superfamily/Ribonuclease H"/>
    <property type="match status" value="2"/>
</dbReference>
<dbReference type="PANTHER" id="PTHR48475">
    <property type="entry name" value="RIBONUCLEASE H"/>
    <property type="match status" value="1"/>
</dbReference>
<dbReference type="InterPro" id="IPR041588">
    <property type="entry name" value="Integrase_H2C2"/>
</dbReference>
<dbReference type="OrthoDB" id="1752047at2759"/>
<dbReference type="CDD" id="cd00303">
    <property type="entry name" value="retropepsin_like"/>
    <property type="match status" value="1"/>
</dbReference>
<evidence type="ECO:0000259" key="2">
    <source>
        <dbReference type="PROSITE" id="PS50994"/>
    </source>
</evidence>
<dbReference type="InterPro" id="IPR012337">
    <property type="entry name" value="RNaseH-like_sf"/>
</dbReference>